<protein>
    <submittedName>
        <fullName evidence="1">Uncharacterized protein</fullName>
    </submittedName>
</protein>
<dbReference type="AlphaFoldDB" id="A0AA35S765"/>
<sequence length="74" mass="8161">MATCSIQWTDPLSKDTSEMRTFSDLTNIWTLPIGVGIRSSHDGHPHNIPSSEIRLSICVSSSHQSLPPAHKNVH</sequence>
<accession>A0AA35S765</accession>
<organism evidence="1 2">
    <name type="scientific">Geodia barretti</name>
    <name type="common">Barrett's horny sponge</name>
    <dbReference type="NCBI Taxonomy" id="519541"/>
    <lineage>
        <taxon>Eukaryota</taxon>
        <taxon>Metazoa</taxon>
        <taxon>Porifera</taxon>
        <taxon>Demospongiae</taxon>
        <taxon>Heteroscleromorpha</taxon>
        <taxon>Tetractinellida</taxon>
        <taxon>Astrophorina</taxon>
        <taxon>Geodiidae</taxon>
        <taxon>Geodia</taxon>
    </lineage>
</organism>
<keyword evidence="2" id="KW-1185">Reference proteome</keyword>
<dbReference type="EMBL" id="CASHTH010002007">
    <property type="protein sequence ID" value="CAI8023447.1"/>
    <property type="molecule type" value="Genomic_DNA"/>
</dbReference>
<evidence type="ECO:0000313" key="2">
    <source>
        <dbReference type="Proteomes" id="UP001174909"/>
    </source>
</evidence>
<gene>
    <name evidence="1" type="ORF">GBAR_LOCUS13701</name>
</gene>
<name>A0AA35S765_GEOBA</name>
<comment type="caution">
    <text evidence="1">The sequence shown here is derived from an EMBL/GenBank/DDBJ whole genome shotgun (WGS) entry which is preliminary data.</text>
</comment>
<reference evidence="1" key="1">
    <citation type="submission" date="2023-03" db="EMBL/GenBank/DDBJ databases">
        <authorList>
            <person name="Steffen K."/>
            <person name="Cardenas P."/>
        </authorList>
    </citation>
    <scope>NUCLEOTIDE SEQUENCE</scope>
</reference>
<evidence type="ECO:0000313" key="1">
    <source>
        <dbReference type="EMBL" id="CAI8023447.1"/>
    </source>
</evidence>
<dbReference type="Proteomes" id="UP001174909">
    <property type="component" value="Unassembled WGS sequence"/>
</dbReference>
<proteinExistence type="predicted"/>